<dbReference type="Proteomes" id="UP000011087">
    <property type="component" value="Unassembled WGS sequence"/>
</dbReference>
<dbReference type="SMART" id="SM00028">
    <property type="entry name" value="TPR"/>
    <property type="match status" value="2"/>
</dbReference>
<dbReference type="EnsemblProtists" id="EKX42019">
    <property type="protein sequence ID" value="EKX42019"/>
    <property type="gene ID" value="GUITHDRAFT_111874"/>
</dbReference>
<dbReference type="AlphaFoldDB" id="L1J1K2"/>
<protein>
    <submittedName>
        <fullName evidence="2 3">Uncharacterized protein</fullName>
    </submittedName>
</protein>
<dbReference type="SUPFAM" id="SSF48452">
    <property type="entry name" value="TPR-like"/>
    <property type="match status" value="1"/>
</dbReference>
<dbReference type="Gene3D" id="1.25.40.10">
    <property type="entry name" value="Tetratricopeptide repeat domain"/>
    <property type="match status" value="1"/>
</dbReference>
<keyword evidence="4" id="KW-1185">Reference proteome</keyword>
<accession>L1J1K2</accession>
<dbReference type="RefSeq" id="XP_005828999.1">
    <property type="nucleotide sequence ID" value="XM_005828942.1"/>
</dbReference>
<name>L1J1K2_GUITC</name>
<evidence type="ECO:0000313" key="3">
    <source>
        <dbReference type="EnsemblProtists" id="EKX42019"/>
    </source>
</evidence>
<reference evidence="4" key="2">
    <citation type="submission" date="2012-11" db="EMBL/GenBank/DDBJ databases">
        <authorList>
            <person name="Kuo A."/>
            <person name="Curtis B.A."/>
            <person name="Tanifuji G."/>
            <person name="Burki F."/>
            <person name="Gruber A."/>
            <person name="Irimia M."/>
            <person name="Maruyama S."/>
            <person name="Arias M.C."/>
            <person name="Ball S.G."/>
            <person name="Gile G.H."/>
            <person name="Hirakawa Y."/>
            <person name="Hopkins J.F."/>
            <person name="Rensing S.A."/>
            <person name="Schmutz J."/>
            <person name="Symeonidi A."/>
            <person name="Elias M."/>
            <person name="Eveleigh R.J."/>
            <person name="Herman E.K."/>
            <person name="Klute M.J."/>
            <person name="Nakayama T."/>
            <person name="Obornik M."/>
            <person name="Reyes-Prieto A."/>
            <person name="Armbrust E.V."/>
            <person name="Aves S.J."/>
            <person name="Beiko R.G."/>
            <person name="Coutinho P."/>
            <person name="Dacks J.B."/>
            <person name="Durnford D.G."/>
            <person name="Fast N.M."/>
            <person name="Green B.R."/>
            <person name="Grisdale C."/>
            <person name="Hempe F."/>
            <person name="Henrissat B."/>
            <person name="Hoppner M.P."/>
            <person name="Ishida K.-I."/>
            <person name="Kim E."/>
            <person name="Koreny L."/>
            <person name="Kroth P.G."/>
            <person name="Liu Y."/>
            <person name="Malik S.-B."/>
            <person name="Maier U.G."/>
            <person name="McRose D."/>
            <person name="Mock T."/>
            <person name="Neilson J.A."/>
            <person name="Onodera N.T."/>
            <person name="Poole A.M."/>
            <person name="Pritham E.J."/>
            <person name="Richards T.A."/>
            <person name="Rocap G."/>
            <person name="Roy S.W."/>
            <person name="Sarai C."/>
            <person name="Schaack S."/>
            <person name="Shirato S."/>
            <person name="Slamovits C.H."/>
            <person name="Spencer D.F."/>
            <person name="Suzuki S."/>
            <person name="Worden A.Z."/>
            <person name="Zauner S."/>
            <person name="Barry K."/>
            <person name="Bell C."/>
            <person name="Bharti A.K."/>
            <person name="Crow J.A."/>
            <person name="Grimwood J."/>
            <person name="Kramer R."/>
            <person name="Lindquist E."/>
            <person name="Lucas S."/>
            <person name="Salamov A."/>
            <person name="McFadden G.I."/>
            <person name="Lane C.E."/>
            <person name="Keeling P.J."/>
            <person name="Gray M.W."/>
            <person name="Grigoriev I.V."/>
            <person name="Archibald J.M."/>
        </authorList>
    </citation>
    <scope>NUCLEOTIDE SEQUENCE</scope>
    <source>
        <strain evidence="4">CCMP2712</strain>
    </source>
</reference>
<keyword evidence="1" id="KW-0802">TPR repeat</keyword>
<reference evidence="2 4" key="1">
    <citation type="journal article" date="2012" name="Nature">
        <title>Algal genomes reveal evolutionary mosaicism and the fate of nucleomorphs.</title>
        <authorList>
            <consortium name="DOE Joint Genome Institute"/>
            <person name="Curtis B.A."/>
            <person name="Tanifuji G."/>
            <person name="Burki F."/>
            <person name="Gruber A."/>
            <person name="Irimia M."/>
            <person name="Maruyama S."/>
            <person name="Arias M.C."/>
            <person name="Ball S.G."/>
            <person name="Gile G.H."/>
            <person name="Hirakawa Y."/>
            <person name="Hopkins J.F."/>
            <person name="Kuo A."/>
            <person name="Rensing S.A."/>
            <person name="Schmutz J."/>
            <person name="Symeonidi A."/>
            <person name="Elias M."/>
            <person name="Eveleigh R.J."/>
            <person name="Herman E.K."/>
            <person name="Klute M.J."/>
            <person name="Nakayama T."/>
            <person name="Obornik M."/>
            <person name="Reyes-Prieto A."/>
            <person name="Armbrust E.V."/>
            <person name="Aves S.J."/>
            <person name="Beiko R.G."/>
            <person name="Coutinho P."/>
            <person name="Dacks J.B."/>
            <person name="Durnford D.G."/>
            <person name="Fast N.M."/>
            <person name="Green B.R."/>
            <person name="Grisdale C.J."/>
            <person name="Hempel F."/>
            <person name="Henrissat B."/>
            <person name="Hoppner M.P."/>
            <person name="Ishida K."/>
            <person name="Kim E."/>
            <person name="Koreny L."/>
            <person name="Kroth P.G."/>
            <person name="Liu Y."/>
            <person name="Malik S.B."/>
            <person name="Maier U.G."/>
            <person name="McRose D."/>
            <person name="Mock T."/>
            <person name="Neilson J.A."/>
            <person name="Onodera N.T."/>
            <person name="Poole A.M."/>
            <person name="Pritham E.J."/>
            <person name="Richards T.A."/>
            <person name="Rocap G."/>
            <person name="Roy S.W."/>
            <person name="Sarai C."/>
            <person name="Schaack S."/>
            <person name="Shirato S."/>
            <person name="Slamovits C.H."/>
            <person name="Spencer D.F."/>
            <person name="Suzuki S."/>
            <person name="Worden A.Z."/>
            <person name="Zauner S."/>
            <person name="Barry K."/>
            <person name="Bell C."/>
            <person name="Bharti A.K."/>
            <person name="Crow J.A."/>
            <person name="Grimwood J."/>
            <person name="Kramer R."/>
            <person name="Lindquist E."/>
            <person name="Lucas S."/>
            <person name="Salamov A."/>
            <person name="McFadden G.I."/>
            <person name="Lane C.E."/>
            <person name="Keeling P.J."/>
            <person name="Gray M.W."/>
            <person name="Grigoriev I.V."/>
            <person name="Archibald J.M."/>
        </authorList>
    </citation>
    <scope>NUCLEOTIDE SEQUENCE</scope>
    <source>
        <strain evidence="2 4">CCMP2712</strain>
    </source>
</reference>
<dbReference type="OrthoDB" id="69177at2759"/>
<sequence length="373" mass="42689">MDPTNLKAFLGLEQQVNTLRYLQVEEEFIRENVAEHRQECNSRPWCDFRKVVPLNERCGIPTKWDFKSFEGVLLKQQSPKETYVAMSETPLFSASECSQVIEEAEQVAAWTQGFPYASKENEQFMPHRTPVEKLPRSTAFLGNVLATRVYPLLETAFPDVPEARAQHLRLYQATVLKYNSSGSPILTPVHQDFSFLTLTVSLNDPVNYQGGGDLDRRPERFWSVWHAGHPVQGGVRYVLAMFFCSTKFIDHSLRFEQRASNALRRGQMSEAIQLYRLCVKYNPHALTAWCVLANLHWTSAEHEAVAECQRVVEEGLGKLDVRDWPPSYKGVLLNLAKLYMKMEDPEKAISALKLCIDIDPDWKEARSMISSIT</sequence>
<proteinExistence type="predicted"/>
<dbReference type="InterPro" id="IPR019734">
    <property type="entry name" value="TPR_rpt"/>
</dbReference>
<dbReference type="HOGENOM" id="CLU_742822_0_0_1"/>
<dbReference type="Pfam" id="PF13181">
    <property type="entry name" value="TPR_8"/>
    <property type="match status" value="1"/>
</dbReference>
<evidence type="ECO:0000313" key="4">
    <source>
        <dbReference type="Proteomes" id="UP000011087"/>
    </source>
</evidence>
<dbReference type="GeneID" id="17298737"/>
<evidence type="ECO:0000313" key="2">
    <source>
        <dbReference type="EMBL" id="EKX42019.1"/>
    </source>
</evidence>
<dbReference type="PROSITE" id="PS50005">
    <property type="entry name" value="TPR"/>
    <property type="match status" value="1"/>
</dbReference>
<dbReference type="InterPro" id="IPR011990">
    <property type="entry name" value="TPR-like_helical_dom_sf"/>
</dbReference>
<dbReference type="PaxDb" id="55529-EKX42019"/>
<reference evidence="3" key="3">
    <citation type="submission" date="2016-03" db="UniProtKB">
        <authorList>
            <consortium name="EnsemblProtists"/>
        </authorList>
    </citation>
    <scope>IDENTIFICATION</scope>
</reference>
<feature type="repeat" description="TPR" evidence="1">
    <location>
        <begin position="329"/>
        <end position="362"/>
    </location>
</feature>
<dbReference type="KEGG" id="gtt:GUITHDRAFT_111874"/>
<gene>
    <name evidence="2" type="ORF">GUITHDRAFT_111874</name>
</gene>
<dbReference type="EMBL" id="JH993019">
    <property type="protein sequence ID" value="EKX42019.1"/>
    <property type="molecule type" value="Genomic_DNA"/>
</dbReference>
<dbReference type="eggNOG" id="ENOG502S17R">
    <property type="taxonomic scope" value="Eukaryota"/>
</dbReference>
<evidence type="ECO:0000256" key="1">
    <source>
        <dbReference type="PROSITE-ProRule" id="PRU00339"/>
    </source>
</evidence>
<organism evidence="2">
    <name type="scientific">Guillardia theta (strain CCMP2712)</name>
    <name type="common">Cryptophyte</name>
    <dbReference type="NCBI Taxonomy" id="905079"/>
    <lineage>
        <taxon>Eukaryota</taxon>
        <taxon>Cryptophyceae</taxon>
        <taxon>Pyrenomonadales</taxon>
        <taxon>Geminigeraceae</taxon>
        <taxon>Guillardia</taxon>
    </lineage>
</organism>